<dbReference type="AlphaFoldDB" id="A0A3Q2DWA0"/>
<dbReference type="Proteomes" id="UP000265020">
    <property type="component" value="Unassembled WGS sequence"/>
</dbReference>
<dbReference type="Pfam" id="PF15455">
    <property type="entry name" value="Pro-rich_19"/>
    <property type="match status" value="1"/>
</dbReference>
<name>A0A3Q2DWA0_CYPVA</name>
<dbReference type="GeneTree" id="ENSGT00940000177028"/>
<organism evidence="2 3">
    <name type="scientific">Cyprinodon variegatus</name>
    <name type="common">Sheepshead minnow</name>
    <dbReference type="NCBI Taxonomy" id="28743"/>
    <lineage>
        <taxon>Eukaryota</taxon>
        <taxon>Metazoa</taxon>
        <taxon>Chordata</taxon>
        <taxon>Craniata</taxon>
        <taxon>Vertebrata</taxon>
        <taxon>Euteleostomi</taxon>
        <taxon>Actinopterygii</taxon>
        <taxon>Neopterygii</taxon>
        <taxon>Teleostei</taxon>
        <taxon>Neoteleostei</taxon>
        <taxon>Acanthomorphata</taxon>
        <taxon>Ovalentaria</taxon>
        <taxon>Atherinomorphae</taxon>
        <taxon>Cyprinodontiformes</taxon>
        <taxon>Cyprinodontidae</taxon>
        <taxon>Cyprinodon</taxon>
    </lineage>
</organism>
<reference evidence="2" key="1">
    <citation type="submission" date="2025-08" db="UniProtKB">
        <authorList>
            <consortium name="Ensembl"/>
        </authorList>
    </citation>
    <scope>IDENTIFICATION</scope>
</reference>
<evidence type="ECO:0000313" key="3">
    <source>
        <dbReference type="Proteomes" id="UP000265020"/>
    </source>
</evidence>
<dbReference type="OMA" id="MHYPPSH"/>
<dbReference type="InterPro" id="IPR029355">
    <property type="entry name" value="Pro-rich_19"/>
</dbReference>
<dbReference type="Ensembl" id="ENSCVAT00000005341.1">
    <property type="protein sequence ID" value="ENSCVAP00000023987.1"/>
    <property type="gene ID" value="ENSCVAG00000007734.1"/>
</dbReference>
<protein>
    <submittedName>
        <fullName evidence="2">Uncharacterized protein</fullName>
    </submittedName>
</protein>
<keyword evidence="3" id="KW-1185">Reference proteome</keyword>
<dbReference type="PANTHER" id="PTHR37346:SF1">
    <property type="entry name" value="PROLINE-RICH PROTEIN 19"/>
    <property type="match status" value="1"/>
</dbReference>
<sequence>MSHRCGRSSPERSDLYKEQSKAADGKCFCFNTQSGNSKYFNQHKDKQHKIRRLKTRKERYQKAGKDLTFFPNCCQCRHRPTRKKTPISSAPLVTQEPSIITDSRLTGHHGLFNHEVKSIDIERLLRKNCTLQREQNTEEVKDYSSNLSPTTCSPVLLSSDGLLGANVEGCMASKRNATTKTHDDSQGIETINLQSSNKETDVTPGVLQLYSSIQHFFPYQDRHLAAMQQDRHLADTQLFPQEQNESETDRFYSAPVYQSKSHSCPQNNLLQTFGQLSPFHPNFRSNPADMMDYPPSHMLEKSLAPRSSSLHSPEHWSFPPMRLY</sequence>
<proteinExistence type="predicted"/>
<evidence type="ECO:0000256" key="1">
    <source>
        <dbReference type="SAM" id="MobiDB-lite"/>
    </source>
</evidence>
<dbReference type="PANTHER" id="PTHR37346">
    <property type="entry name" value="PROLINE-RICH PROTEIN 19"/>
    <property type="match status" value="1"/>
</dbReference>
<dbReference type="STRING" id="28743.ENSCVAP00000023987"/>
<evidence type="ECO:0000313" key="2">
    <source>
        <dbReference type="Ensembl" id="ENSCVAP00000023987.1"/>
    </source>
</evidence>
<feature type="region of interest" description="Disordered" evidence="1">
    <location>
        <begin position="285"/>
        <end position="314"/>
    </location>
</feature>
<reference evidence="2" key="2">
    <citation type="submission" date="2025-09" db="UniProtKB">
        <authorList>
            <consortium name="Ensembl"/>
        </authorList>
    </citation>
    <scope>IDENTIFICATION</scope>
</reference>
<accession>A0A3Q2DWA0</accession>